<keyword evidence="1" id="KW-0812">Transmembrane</keyword>
<keyword evidence="1" id="KW-0472">Membrane</keyword>
<dbReference type="EMBL" id="JADRCR010000001">
    <property type="protein sequence ID" value="MBK5142253.1"/>
    <property type="molecule type" value="Genomic_DNA"/>
</dbReference>
<keyword evidence="1" id="KW-1133">Transmembrane helix</keyword>
<evidence type="ECO:0000313" key="3">
    <source>
        <dbReference type="Proteomes" id="UP001296921"/>
    </source>
</evidence>
<sequence>MVGVIQDILQAIVEWSSNFMIIFSLCAFILLYIFCAIGLFAILKDGSESDNCDDHFNR</sequence>
<dbReference type="Proteomes" id="UP001296921">
    <property type="component" value="Unassembled WGS sequence"/>
</dbReference>
<reference evidence="2 3" key="1">
    <citation type="submission" date="2020-11" db="EMBL/GenBank/DDBJ databases">
        <title>Insectihabitans protaetiae gen. nov. sp. nov. and Insectihabitans allomyrinae sp. nov., isolated from larvae of Protaetia brevitarsis seulensis and Allomyrina dichotoma, respectively.</title>
        <authorList>
            <person name="Lee S.D."/>
            <person name="Byeon Y.-S."/>
            <person name="Kim S.-M."/>
            <person name="Yang H.L."/>
            <person name="Kim I.S."/>
        </authorList>
    </citation>
    <scope>NUCLEOTIDE SEQUENCE [LARGE SCALE GENOMIC DNA]</scope>
    <source>
        <strain evidence="2 3">BWR-B9</strain>
    </source>
</reference>
<name>A0ABS1IKH9_9GAMM</name>
<keyword evidence="3" id="KW-1185">Reference proteome</keyword>
<comment type="caution">
    <text evidence="2">The sequence shown here is derived from an EMBL/GenBank/DDBJ whole genome shotgun (WGS) entry which is preliminary data.</text>
</comment>
<proteinExistence type="predicted"/>
<accession>A0ABS1IKH9</accession>
<evidence type="ECO:0000313" key="2">
    <source>
        <dbReference type="EMBL" id="MBK5142253.1"/>
    </source>
</evidence>
<dbReference type="RefSeq" id="WP_218465870.1">
    <property type="nucleotide sequence ID" value="NZ_JADRCR010000001.1"/>
</dbReference>
<gene>
    <name evidence="2" type="ORF">I2494_00710</name>
</gene>
<protein>
    <submittedName>
        <fullName evidence="2">Uncharacterized protein</fullName>
    </submittedName>
</protein>
<organism evidence="2 3">
    <name type="scientific">Limnobaculum allomyrinae</name>
    <dbReference type="NCBI Taxonomy" id="2791986"/>
    <lineage>
        <taxon>Bacteria</taxon>
        <taxon>Pseudomonadati</taxon>
        <taxon>Pseudomonadota</taxon>
        <taxon>Gammaproteobacteria</taxon>
        <taxon>Enterobacterales</taxon>
        <taxon>Budviciaceae</taxon>
        <taxon>Limnobaculum</taxon>
    </lineage>
</organism>
<evidence type="ECO:0000256" key="1">
    <source>
        <dbReference type="SAM" id="Phobius"/>
    </source>
</evidence>
<feature type="transmembrane region" description="Helical" evidence="1">
    <location>
        <begin position="20"/>
        <end position="43"/>
    </location>
</feature>